<keyword evidence="1" id="KW-0472">Membrane</keyword>
<proteinExistence type="predicted"/>
<protein>
    <submittedName>
        <fullName evidence="2">Uncharacterized protein</fullName>
    </submittedName>
</protein>
<sequence length="73" mass="8399">MRQHSGVAVQRMEIKFPLQKNAQRDIDRWVNFAIASKTKELSLDLSDPNIAFIFFVICGYTILTDHKVKSMVS</sequence>
<comment type="caution">
    <text evidence="2">The sequence shown here is derived from an EMBL/GenBank/DDBJ whole genome shotgun (WGS) entry which is preliminary data.</text>
</comment>
<dbReference type="AlphaFoldDB" id="A0A6G1D856"/>
<gene>
    <name evidence="2" type="ORF">E2562_022339</name>
</gene>
<organism evidence="2 3">
    <name type="scientific">Oryza meyeriana var. granulata</name>
    <dbReference type="NCBI Taxonomy" id="110450"/>
    <lineage>
        <taxon>Eukaryota</taxon>
        <taxon>Viridiplantae</taxon>
        <taxon>Streptophyta</taxon>
        <taxon>Embryophyta</taxon>
        <taxon>Tracheophyta</taxon>
        <taxon>Spermatophyta</taxon>
        <taxon>Magnoliopsida</taxon>
        <taxon>Liliopsida</taxon>
        <taxon>Poales</taxon>
        <taxon>Poaceae</taxon>
        <taxon>BOP clade</taxon>
        <taxon>Oryzoideae</taxon>
        <taxon>Oryzeae</taxon>
        <taxon>Oryzinae</taxon>
        <taxon>Oryza</taxon>
        <taxon>Oryza meyeriana</taxon>
    </lineage>
</organism>
<feature type="transmembrane region" description="Helical" evidence="1">
    <location>
        <begin position="45"/>
        <end position="63"/>
    </location>
</feature>
<dbReference type="OrthoDB" id="778457at2759"/>
<keyword evidence="1" id="KW-0812">Transmembrane</keyword>
<keyword evidence="3" id="KW-1185">Reference proteome</keyword>
<evidence type="ECO:0000313" key="2">
    <source>
        <dbReference type="EMBL" id="KAF0907953.1"/>
    </source>
</evidence>
<name>A0A6G1D856_9ORYZ</name>
<keyword evidence="1" id="KW-1133">Transmembrane helix</keyword>
<dbReference type="EMBL" id="SPHZ02000007">
    <property type="protein sequence ID" value="KAF0907953.1"/>
    <property type="molecule type" value="Genomic_DNA"/>
</dbReference>
<evidence type="ECO:0000256" key="1">
    <source>
        <dbReference type="SAM" id="Phobius"/>
    </source>
</evidence>
<accession>A0A6G1D856</accession>
<reference evidence="2 3" key="1">
    <citation type="submission" date="2019-11" db="EMBL/GenBank/DDBJ databases">
        <title>Whole genome sequence of Oryza granulata.</title>
        <authorList>
            <person name="Li W."/>
        </authorList>
    </citation>
    <scope>NUCLEOTIDE SEQUENCE [LARGE SCALE GENOMIC DNA]</scope>
    <source>
        <strain evidence="3">cv. Menghai</strain>
        <tissue evidence="2">Leaf</tissue>
    </source>
</reference>
<dbReference type="Proteomes" id="UP000479710">
    <property type="component" value="Unassembled WGS sequence"/>
</dbReference>
<evidence type="ECO:0000313" key="3">
    <source>
        <dbReference type="Proteomes" id="UP000479710"/>
    </source>
</evidence>